<evidence type="ECO:0000256" key="6">
    <source>
        <dbReference type="ARBA" id="ARBA00022692"/>
    </source>
</evidence>
<keyword evidence="5" id="KW-0679">Respiratory chain</keyword>
<comment type="function">
    <text evidence="1">Accessory subunit of the mitochondrial membrane respiratory chain NADH dehydrogenase (Complex I), that is believed not to be involved in catalysis. Complex I functions in the transfer of electrons from NADH to the respiratory chain. The immediate electron acceptor for the enzyme is believed to be ubiquinone.</text>
</comment>
<dbReference type="PANTHER" id="PTHR15082:SF2">
    <property type="entry name" value="NADH DEHYDROGENASE [UBIQUINONE] 1 BETA SUBCOMPLEX SUBUNIT 3"/>
    <property type="match status" value="1"/>
</dbReference>
<evidence type="ECO:0000256" key="3">
    <source>
        <dbReference type="ARBA" id="ARBA00005667"/>
    </source>
</evidence>
<evidence type="ECO:0000256" key="11">
    <source>
        <dbReference type="ARBA" id="ARBA00023136"/>
    </source>
</evidence>
<sequence length="119" mass="13471">MSRSYSPPLNSAPRRLSPKPSTISVLAVTKISAILSIKFLNRREAWRRHPVFSRRQQLKNLFPGFGIALVAFSGYVVWDNLSSPNSETIQKLRDQTEEQMDRNKKLLNVVTGQTGAKTE</sequence>
<evidence type="ECO:0000313" key="13">
    <source>
        <dbReference type="EMBL" id="MBW0464391.1"/>
    </source>
</evidence>
<keyword evidence="14" id="KW-1185">Reference proteome</keyword>
<keyword evidence="8" id="KW-0249">Electron transport</keyword>
<evidence type="ECO:0000256" key="4">
    <source>
        <dbReference type="ARBA" id="ARBA00022448"/>
    </source>
</evidence>
<evidence type="ECO:0000256" key="1">
    <source>
        <dbReference type="ARBA" id="ARBA00003195"/>
    </source>
</evidence>
<keyword evidence="7" id="KW-0999">Mitochondrion inner membrane</keyword>
<dbReference type="OrthoDB" id="521512at2759"/>
<dbReference type="Proteomes" id="UP000765509">
    <property type="component" value="Unassembled WGS sequence"/>
</dbReference>
<feature type="transmembrane region" description="Helical" evidence="12">
    <location>
        <begin position="20"/>
        <end position="40"/>
    </location>
</feature>
<keyword evidence="9 12" id="KW-1133">Transmembrane helix</keyword>
<evidence type="ECO:0000256" key="2">
    <source>
        <dbReference type="ARBA" id="ARBA00004298"/>
    </source>
</evidence>
<keyword evidence="11 12" id="KW-0472">Membrane</keyword>
<dbReference type="GO" id="GO:0022900">
    <property type="term" value="P:electron transport chain"/>
    <property type="evidence" value="ECO:0007669"/>
    <property type="project" value="InterPro"/>
</dbReference>
<organism evidence="13 14">
    <name type="scientific">Austropuccinia psidii MF-1</name>
    <dbReference type="NCBI Taxonomy" id="1389203"/>
    <lineage>
        <taxon>Eukaryota</taxon>
        <taxon>Fungi</taxon>
        <taxon>Dikarya</taxon>
        <taxon>Basidiomycota</taxon>
        <taxon>Pucciniomycotina</taxon>
        <taxon>Pucciniomycetes</taxon>
        <taxon>Pucciniales</taxon>
        <taxon>Sphaerophragmiaceae</taxon>
        <taxon>Austropuccinia</taxon>
    </lineage>
</organism>
<comment type="similarity">
    <text evidence="3">Belongs to the complex I NDUFB3 subunit family.</text>
</comment>
<accession>A0A9Q3BG86</accession>
<evidence type="ECO:0000256" key="7">
    <source>
        <dbReference type="ARBA" id="ARBA00022792"/>
    </source>
</evidence>
<dbReference type="EMBL" id="AVOT02000769">
    <property type="protein sequence ID" value="MBW0464391.1"/>
    <property type="molecule type" value="Genomic_DNA"/>
</dbReference>
<proteinExistence type="inferred from homology"/>
<feature type="transmembrane region" description="Helical" evidence="12">
    <location>
        <begin position="61"/>
        <end position="78"/>
    </location>
</feature>
<reference evidence="13" key="1">
    <citation type="submission" date="2021-03" db="EMBL/GenBank/DDBJ databases">
        <title>Draft genome sequence of rust myrtle Austropuccinia psidii MF-1, a brazilian biotype.</title>
        <authorList>
            <person name="Quecine M.C."/>
            <person name="Pachon D.M.R."/>
            <person name="Bonatelli M.L."/>
            <person name="Correr F.H."/>
            <person name="Franceschini L.M."/>
            <person name="Leite T.F."/>
            <person name="Margarido G.R.A."/>
            <person name="Almeida C.A."/>
            <person name="Ferrarezi J.A."/>
            <person name="Labate C.A."/>
        </authorList>
    </citation>
    <scope>NUCLEOTIDE SEQUENCE</scope>
    <source>
        <strain evidence="13">MF-1</strain>
    </source>
</reference>
<comment type="subcellular location">
    <subcellularLocation>
        <location evidence="2">Mitochondrion inner membrane</location>
        <topology evidence="2">Single-pass membrane protein</topology>
        <orientation evidence="2">Matrix side</orientation>
    </subcellularLocation>
</comment>
<dbReference type="GO" id="GO:0032981">
    <property type="term" value="P:mitochondrial respiratory chain complex I assembly"/>
    <property type="evidence" value="ECO:0007669"/>
    <property type="project" value="TreeGrafter"/>
</dbReference>
<dbReference type="PANTHER" id="PTHR15082">
    <property type="entry name" value="NADH-UBIQUINONE OXIDOREDUCTASE B12 SUBUNIT"/>
    <property type="match status" value="1"/>
</dbReference>
<evidence type="ECO:0000256" key="12">
    <source>
        <dbReference type="SAM" id="Phobius"/>
    </source>
</evidence>
<evidence type="ECO:0000256" key="9">
    <source>
        <dbReference type="ARBA" id="ARBA00022989"/>
    </source>
</evidence>
<name>A0A9Q3BG86_9BASI</name>
<protein>
    <submittedName>
        <fullName evidence="13">Uncharacterized protein</fullName>
    </submittedName>
</protein>
<evidence type="ECO:0000256" key="5">
    <source>
        <dbReference type="ARBA" id="ARBA00022660"/>
    </source>
</evidence>
<evidence type="ECO:0000313" key="14">
    <source>
        <dbReference type="Proteomes" id="UP000765509"/>
    </source>
</evidence>
<keyword evidence="4" id="KW-0813">Transport</keyword>
<comment type="caution">
    <text evidence="13">The sequence shown here is derived from an EMBL/GenBank/DDBJ whole genome shotgun (WGS) entry which is preliminary data.</text>
</comment>
<evidence type="ECO:0000256" key="8">
    <source>
        <dbReference type="ARBA" id="ARBA00022982"/>
    </source>
</evidence>
<evidence type="ECO:0000256" key="10">
    <source>
        <dbReference type="ARBA" id="ARBA00023128"/>
    </source>
</evidence>
<dbReference type="AlphaFoldDB" id="A0A9Q3BG86"/>
<keyword evidence="6 12" id="KW-0812">Transmembrane</keyword>
<gene>
    <name evidence="13" type="ORF">O181_004106</name>
</gene>
<dbReference type="GO" id="GO:0005743">
    <property type="term" value="C:mitochondrial inner membrane"/>
    <property type="evidence" value="ECO:0007669"/>
    <property type="project" value="UniProtKB-SubCell"/>
</dbReference>
<dbReference type="InterPro" id="IPR012576">
    <property type="entry name" value="NDUFB3"/>
</dbReference>
<dbReference type="Pfam" id="PF08122">
    <property type="entry name" value="NDUF_B12"/>
    <property type="match status" value="1"/>
</dbReference>
<keyword evidence="10" id="KW-0496">Mitochondrion</keyword>